<comment type="caution">
    <text evidence="2">The sequence shown here is derived from an EMBL/GenBank/DDBJ whole genome shotgun (WGS) entry which is preliminary data.</text>
</comment>
<name>A0A942DWP8_9HYPH</name>
<dbReference type="RefSeq" id="WP_188254372.1">
    <property type="nucleotide sequence ID" value="NZ_JABVCF010000004.1"/>
</dbReference>
<reference evidence="2" key="1">
    <citation type="submission" date="2021-04" db="EMBL/GenBank/DDBJ databases">
        <title>Pseudaminobacter soli sp. nov., isolated from paddy soil contaminated by heavy metals.</title>
        <authorList>
            <person name="Zhang K."/>
        </authorList>
    </citation>
    <scope>NUCLEOTIDE SEQUENCE</scope>
    <source>
        <strain evidence="2">19-2017</strain>
    </source>
</reference>
<gene>
    <name evidence="2" type="ORF">KEU06_09345</name>
</gene>
<feature type="region of interest" description="Disordered" evidence="1">
    <location>
        <begin position="55"/>
        <end position="86"/>
    </location>
</feature>
<dbReference type="Proteomes" id="UP000680348">
    <property type="component" value="Unassembled WGS sequence"/>
</dbReference>
<feature type="compositionally biased region" description="Acidic residues" evidence="1">
    <location>
        <begin position="55"/>
        <end position="69"/>
    </location>
</feature>
<dbReference type="EMBL" id="JAGWCR010000004">
    <property type="protein sequence ID" value="MBS3648809.1"/>
    <property type="molecule type" value="Genomic_DNA"/>
</dbReference>
<dbReference type="AlphaFoldDB" id="A0A942DWP8"/>
<feature type="compositionally biased region" description="Basic and acidic residues" evidence="1">
    <location>
        <begin position="70"/>
        <end position="86"/>
    </location>
</feature>
<keyword evidence="3" id="KW-1185">Reference proteome</keyword>
<evidence type="ECO:0000313" key="3">
    <source>
        <dbReference type="Proteomes" id="UP000680348"/>
    </source>
</evidence>
<sequence>MFKMEFRTDNAAFVDDQAGEIDRIFREVAERVAAAEKGGTIRDSNGNRVGRWELEAEDEEEENPFDPESPEGRAWERGDRHLVGGN</sequence>
<accession>A0A942DWP8</accession>
<evidence type="ECO:0000313" key="2">
    <source>
        <dbReference type="EMBL" id="MBS3648809.1"/>
    </source>
</evidence>
<protein>
    <submittedName>
        <fullName evidence="2">Uncharacterized protein</fullName>
    </submittedName>
</protein>
<organism evidence="2 3">
    <name type="scientific">Pseudaminobacter soli</name>
    <name type="common">ex Zhang et al. 2022</name>
    <dbReference type="NCBI Taxonomy" id="2831468"/>
    <lineage>
        <taxon>Bacteria</taxon>
        <taxon>Pseudomonadati</taxon>
        <taxon>Pseudomonadota</taxon>
        <taxon>Alphaproteobacteria</taxon>
        <taxon>Hyphomicrobiales</taxon>
        <taxon>Phyllobacteriaceae</taxon>
        <taxon>Pseudaminobacter</taxon>
    </lineage>
</organism>
<proteinExistence type="predicted"/>
<evidence type="ECO:0000256" key="1">
    <source>
        <dbReference type="SAM" id="MobiDB-lite"/>
    </source>
</evidence>